<proteinExistence type="predicted"/>
<keyword evidence="1" id="KW-1133">Transmembrane helix</keyword>
<keyword evidence="3" id="KW-1185">Reference proteome</keyword>
<comment type="caution">
    <text evidence="2">The sequence shown here is derived from an EMBL/GenBank/DDBJ whole genome shotgun (WGS) entry which is preliminary data.</text>
</comment>
<organism evidence="2 3">
    <name type="scientific">Algoriphagus aquaeductus</name>
    <dbReference type="NCBI Taxonomy" id="475299"/>
    <lineage>
        <taxon>Bacteria</taxon>
        <taxon>Pseudomonadati</taxon>
        <taxon>Bacteroidota</taxon>
        <taxon>Cytophagia</taxon>
        <taxon>Cytophagales</taxon>
        <taxon>Cyclobacteriaceae</taxon>
        <taxon>Algoriphagus</taxon>
    </lineage>
</organism>
<dbReference type="AlphaFoldDB" id="A0A326RUL5"/>
<dbReference type="Proteomes" id="UP000248917">
    <property type="component" value="Unassembled WGS sequence"/>
</dbReference>
<evidence type="ECO:0000313" key="2">
    <source>
        <dbReference type="EMBL" id="PZV83911.1"/>
    </source>
</evidence>
<reference evidence="2 3" key="1">
    <citation type="submission" date="2018-06" db="EMBL/GenBank/DDBJ databases">
        <title>Genomic Encyclopedia of Archaeal and Bacterial Type Strains, Phase II (KMG-II): from individual species to whole genera.</title>
        <authorList>
            <person name="Goeker M."/>
        </authorList>
    </citation>
    <scope>NUCLEOTIDE SEQUENCE [LARGE SCALE GENOMIC DNA]</scope>
    <source>
        <strain evidence="2 3">T4</strain>
    </source>
</reference>
<evidence type="ECO:0000313" key="3">
    <source>
        <dbReference type="Proteomes" id="UP000248917"/>
    </source>
</evidence>
<evidence type="ECO:0000256" key="1">
    <source>
        <dbReference type="SAM" id="Phobius"/>
    </source>
</evidence>
<feature type="transmembrane region" description="Helical" evidence="1">
    <location>
        <begin position="120"/>
        <end position="140"/>
    </location>
</feature>
<protein>
    <submittedName>
        <fullName evidence="2">Uncharacterized protein</fullName>
    </submittedName>
</protein>
<keyword evidence="1" id="KW-0812">Transmembrane</keyword>
<keyword evidence="1" id="KW-0472">Membrane</keyword>
<feature type="transmembrane region" description="Helical" evidence="1">
    <location>
        <begin position="66"/>
        <end position="85"/>
    </location>
</feature>
<name>A0A326RUL5_9BACT</name>
<feature type="transmembrane region" description="Helical" evidence="1">
    <location>
        <begin position="146"/>
        <end position="168"/>
    </location>
</feature>
<accession>A0A326RUL5</accession>
<dbReference type="OrthoDB" id="823461at2"/>
<sequence length="195" mass="22308">METNFNDIQQLWQSQKASNFDIQGLISGLKKTEEKQRKERIAIAIITPSTLVFLFAVMPWGESKAILFSLLVIAAAMLWVGWLSFSSALKPSDDSASYSNKAYIETQLTKLKQRYKIAGTYMYFYAFLLAAAINVAYFVLLEPLSATIRISAHLGLTVMIFVVMHISIRRRIKKYDQTLKPIMEQLEKMLLEIKK</sequence>
<gene>
    <name evidence="2" type="ORF">CLV31_105137</name>
</gene>
<feature type="transmembrane region" description="Helical" evidence="1">
    <location>
        <begin position="41"/>
        <end position="60"/>
    </location>
</feature>
<dbReference type="EMBL" id="QKTX01000005">
    <property type="protein sequence ID" value="PZV83911.1"/>
    <property type="molecule type" value="Genomic_DNA"/>
</dbReference>
<dbReference type="RefSeq" id="WP_111392519.1">
    <property type="nucleotide sequence ID" value="NZ_QKTX01000005.1"/>
</dbReference>